<dbReference type="Proteomes" id="UP000037122">
    <property type="component" value="Unassembled WGS sequence"/>
</dbReference>
<dbReference type="AlphaFoldDB" id="A0A0L0P5T9"/>
<protein>
    <submittedName>
        <fullName evidence="1">Uncharacterized protein</fullName>
    </submittedName>
</protein>
<dbReference type="EMBL" id="LGST01000008">
    <property type="protein sequence ID" value="KNE01659.1"/>
    <property type="molecule type" value="Genomic_DNA"/>
</dbReference>
<organism evidence="1 2">
    <name type="scientific">Candidozyma auris</name>
    <name type="common">Yeast</name>
    <name type="synonym">Candida auris</name>
    <dbReference type="NCBI Taxonomy" id="498019"/>
    <lineage>
        <taxon>Eukaryota</taxon>
        <taxon>Fungi</taxon>
        <taxon>Dikarya</taxon>
        <taxon>Ascomycota</taxon>
        <taxon>Saccharomycotina</taxon>
        <taxon>Pichiomycetes</taxon>
        <taxon>Metschnikowiaceae</taxon>
        <taxon>Candidozyma</taxon>
    </lineage>
</organism>
<evidence type="ECO:0000313" key="2">
    <source>
        <dbReference type="Proteomes" id="UP000037122"/>
    </source>
</evidence>
<reference evidence="2" key="1">
    <citation type="journal article" date="2015" name="BMC Genomics">
        <title>Draft genome of a commonly misdiagnosed multidrug resistant pathogen Candida auris.</title>
        <authorList>
            <person name="Chatterjee S."/>
            <person name="Alampalli S.V."/>
            <person name="Nageshan R.K."/>
            <person name="Chettiar S.T."/>
            <person name="Joshi S."/>
            <person name="Tatu U.S."/>
        </authorList>
    </citation>
    <scope>NUCLEOTIDE SEQUENCE [LARGE SCALE GENOMIC DNA]</scope>
    <source>
        <strain evidence="2">6684</strain>
    </source>
</reference>
<evidence type="ECO:0000313" key="1">
    <source>
        <dbReference type="EMBL" id="KNE01659.1"/>
    </source>
</evidence>
<comment type="caution">
    <text evidence="1">The sequence shown here is derived from an EMBL/GenBank/DDBJ whole genome shotgun (WGS) entry which is preliminary data.</text>
</comment>
<gene>
    <name evidence="1" type="ORF">QG37_00994</name>
</gene>
<name>A0A0L0P5T9_CANAR</name>
<accession>A0A0L0P5T9</accession>
<sequence length="47" mass="5135">MLLEAVWEVHFVYLLEAEAEGAGHVPNSHSYHLCLAEEGAEGVLLEA</sequence>
<proteinExistence type="predicted"/>